<comment type="caution">
    <text evidence="2">The sequence shown here is derived from an EMBL/GenBank/DDBJ whole genome shotgun (WGS) entry which is preliminary data.</text>
</comment>
<proteinExistence type="predicted"/>
<dbReference type="Proteomes" id="UP000245609">
    <property type="component" value="Unassembled WGS sequence"/>
</dbReference>
<organism evidence="2 3">
    <name type="scientific">Smittium megazygosporum</name>
    <dbReference type="NCBI Taxonomy" id="133381"/>
    <lineage>
        <taxon>Eukaryota</taxon>
        <taxon>Fungi</taxon>
        <taxon>Fungi incertae sedis</taxon>
        <taxon>Zoopagomycota</taxon>
        <taxon>Kickxellomycotina</taxon>
        <taxon>Harpellomycetes</taxon>
        <taxon>Harpellales</taxon>
        <taxon>Legeriomycetaceae</taxon>
        <taxon>Smittium</taxon>
    </lineage>
</organism>
<protein>
    <submittedName>
        <fullName evidence="2">Uncharacterized protein</fullName>
    </submittedName>
</protein>
<gene>
    <name evidence="2" type="ORF">BB560_000903</name>
</gene>
<reference evidence="2 3" key="1">
    <citation type="journal article" date="2018" name="MBio">
        <title>Comparative Genomics Reveals the Core Gene Toolbox for the Fungus-Insect Symbiosis.</title>
        <authorList>
            <person name="Wang Y."/>
            <person name="Stata M."/>
            <person name="Wang W."/>
            <person name="Stajich J.E."/>
            <person name="White M.M."/>
            <person name="Moncalvo J.M."/>
        </authorList>
    </citation>
    <scope>NUCLEOTIDE SEQUENCE [LARGE SCALE GENOMIC DNA]</scope>
    <source>
        <strain evidence="2 3">SC-DP-2</strain>
    </source>
</reference>
<dbReference type="AlphaFoldDB" id="A0A2T9ZJ09"/>
<evidence type="ECO:0000313" key="3">
    <source>
        <dbReference type="Proteomes" id="UP000245609"/>
    </source>
</evidence>
<feature type="region of interest" description="Disordered" evidence="1">
    <location>
        <begin position="1"/>
        <end position="45"/>
    </location>
</feature>
<evidence type="ECO:0000313" key="2">
    <source>
        <dbReference type="EMBL" id="PVV04596.1"/>
    </source>
</evidence>
<feature type="compositionally biased region" description="Low complexity" evidence="1">
    <location>
        <begin position="30"/>
        <end position="43"/>
    </location>
</feature>
<dbReference type="EMBL" id="MBFS01000103">
    <property type="protein sequence ID" value="PVV04596.1"/>
    <property type="molecule type" value="Genomic_DNA"/>
</dbReference>
<accession>A0A2T9ZJ09</accession>
<sequence>MRITDPSAAKPNCFAIGSASKRDRSGSGDKAASAEATKSSTPAHIEQINTEVALSNTAELMQQQTNIGEMEV</sequence>
<evidence type="ECO:0000256" key="1">
    <source>
        <dbReference type="SAM" id="MobiDB-lite"/>
    </source>
</evidence>
<keyword evidence="3" id="KW-1185">Reference proteome</keyword>
<name>A0A2T9ZJ09_9FUNG</name>